<dbReference type="Ensembl" id="ENSCPVT00000000696.2">
    <property type="protein sequence ID" value="ENSCPVP00000000668.1"/>
    <property type="gene ID" value="ENSCPVG00000000532.2"/>
</dbReference>
<organism evidence="2 3">
    <name type="scientific">Geospiza parvula</name>
    <name type="common">Small tree-finch</name>
    <name type="synonym">Camarhynchus parvulus</name>
    <dbReference type="NCBI Taxonomy" id="87175"/>
    <lineage>
        <taxon>Eukaryota</taxon>
        <taxon>Metazoa</taxon>
        <taxon>Chordata</taxon>
        <taxon>Craniata</taxon>
        <taxon>Vertebrata</taxon>
        <taxon>Euteleostomi</taxon>
        <taxon>Archelosauria</taxon>
        <taxon>Archosauria</taxon>
        <taxon>Dinosauria</taxon>
        <taxon>Saurischia</taxon>
        <taxon>Theropoda</taxon>
        <taxon>Coelurosauria</taxon>
        <taxon>Aves</taxon>
        <taxon>Neognathae</taxon>
        <taxon>Neoaves</taxon>
        <taxon>Telluraves</taxon>
        <taxon>Australaves</taxon>
        <taxon>Passeriformes</taxon>
        <taxon>Thraupidae</taxon>
        <taxon>Camarhynchus</taxon>
    </lineage>
</organism>
<reference evidence="2" key="1">
    <citation type="submission" date="2020-02" db="EMBL/GenBank/DDBJ databases">
        <authorList>
            <person name="Enbody D E."/>
            <person name="Pettersson E M."/>
        </authorList>
    </citation>
    <scope>NUCLEOTIDE SEQUENCE [LARGE SCALE GENOMIC DNA]</scope>
</reference>
<reference evidence="2" key="3">
    <citation type="submission" date="2025-09" db="UniProtKB">
        <authorList>
            <consortium name="Ensembl"/>
        </authorList>
    </citation>
    <scope>IDENTIFICATION</scope>
</reference>
<reference evidence="2" key="2">
    <citation type="submission" date="2025-08" db="UniProtKB">
        <authorList>
            <consortium name="Ensembl"/>
        </authorList>
    </citation>
    <scope>IDENTIFICATION</scope>
</reference>
<keyword evidence="3" id="KW-1185">Reference proteome</keyword>
<name>A0A8C3M8F4_GEOPR</name>
<evidence type="ECO:0000313" key="3">
    <source>
        <dbReference type="Proteomes" id="UP000694382"/>
    </source>
</evidence>
<evidence type="ECO:0000313" key="2">
    <source>
        <dbReference type="Ensembl" id="ENSCPVP00000000668.1"/>
    </source>
</evidence>
<protein>
    <submittedName>
        <fullName evidence="2">Uncharacterized protein</fullName>
    </submittedName>
</protein>
<proteinExistence type="predicted"/>
<sequence>PIVLSQPTMVFRTQVWSWGEGEGNAAVSLHGVGVGTDSLRQTPLTWSEAPCRTMDSRTRTPAPTVTPSPMETLGPSCEDRGR</sequence>
<evidence type="ECO:0000256" key="1">
    <source>
        <dbReference type="SAM" id="MobiDB-lite"/>
    </source>
</evidence>
<feature type="compositionally biased region" description="Polar residues" evidence="1">
    <location>
        <begin position="59"/>
        <end position="69"/>
    </location>
</feature>
<dbReference type="Proteomes" id="UP000694382">
    <property type="component" value="Chromosome 7"/>
</dbReference>
<accession>A0A8C3M8F4</accession>
<dbReference type="AlphaFoldDB" id="A0A8C3M8F4"/>
<feature type="region of interest" description="Disordered" evidence="1">
    <location>
        <begin position="53"/>
        <end position="82"/>
    </location>
</feature>